<name>A0AAN9IMZ6_CROPI</name>
<accession>A0AAN9IMZ6</accession>
<dbReference type="Pfam" id="PF05553">
    <property type="entry name" value="DUF761"/>
    <property type="match status" value="1"/>
</dbReference>
<dbReference type="InterPro" id="IPR008480">
    <property type="entry name" value="DUF761_pln"/>
</dbReference>
<gene>
    <name evidence="1" type="ORF">RIF29_12244</name>
</gene>
<organism evidence="1 2">
    <name type="scientific">Crotalaria pallida</name>
    <name type="common">Smooth rattlebox</name>
    <name type="synonym">Crotalaria striata</name>
    <dbReference type="NCBI Taxonomy" id="3830"/>
    <lineage>
        <taxon>Eukaryota</taxon>
        <taxon>Viridiplantae</taxon>
        <taxon>Streptophyta</taxon>
        <taxon>Embryophyta</taxon>
        <taxon>Tracheophyta</taxon>
        <taxon>Spermatophyta</taxon>
        <taxon>Magnoliopsida</taxon>
        <taxon>eudicotyledons</taxon>
        <taxon>Gunneridae</taxon>
        <taxon>Pentapetalae</taxon>
        <taxon>rosids</taxon>
        <taxon>fabids</taxon>
        <taxon>Fabales</taxon>
        <taxon>Fabaceae</taxon>
        <taxon>Papilionoideae</taxon>
        <taxon>50 kb inversion clade</taxon>
        <taxon>genistoids sensu lato</taxon>
        <taxon>core genistoids</taxon>
        <taxon>Crotalarieae</taxon>
        <taxon>Crotalaria</taxon>
    </lineage>
</organism>
<proteinExistence type="predicted"/>
<dbReference type="Proteomes" id="UP001372338">
    <property type="component" value="Unassembled WGS sequence"/>
</dbReference>
<protein>
    <submittedName>
        <fullName evidence="1">Uncharacterized protein</fullName>
    </submittedName>
</protein>
<comment type="caution">
    <text evidence="1">The sequence shown here is derived from an EMBL/GenBank/DDBJ whole genome shotgun (WGS) entry which is preliminary data.</text>
</comment>
<sequence length="110" mass="13037">MDKSKSSQAIRKLRRAVKKLKSLLHCWRVHSSVSSESSKKSLSTLFNNQMGLQNFVEDEEINKDHTMKYIETPSYAAEDDIDKRAEIFIANFRRHLWLERQASLERKRRL</sequence>
<keyword evidence="2" id="KW-1185">Reference proteome</keyword>
<evidence type="ECO:0000313" key="1">
    <source>
        <dbReference type="EMBL" id="KAK7283035.1"/>
    </source>
</evidence>
<dbReference type="AlphaFoldDB" id="A0AAN9IMZ6"/>
<reference evidence="1 2" key="1">
    <citation type="submission" date="2024-01" db="EMBL/GenBank/DDBJ databases">
        <title>The genomes of 5 underutilized Papilionoideae crops provide insights into root nodulation and disease resistanc.</title>
        <authorList>
            <person name="Yuan L."/>
        </authorList>
    </citation>
    <scope>NUCLEOTIDE SEQUENCE [LARGE SCALE GENOMIC DNA]</scope>
    <source>
        <strain evidence="1">ZHUSHIDOU_FW_LH</strain>
        <tissue evidence="1">Leaf</tissue>
    </source>
</reference>
<evidence type="ECO:0000313" key="2">
    <source>
        <dbReference type="Proteomes" id="UP001372338"/>
    </source>
</evidence>
<dbReference type="EMBL" id="JAYWIO010000002">
    <property type="protein sequence ID" value="KAK7283035.1"/>
    <property type="molecule type" value="Genomic_DNA"/>
</dbReference>